<feature type="region of interest" description="Disordered" evidence="9">
    <location>
        <begin position="155"/>
        <end position="319"/>
    </location>
</feature>
<evidence type="ECO:0008006" key="14">
    <source>
        <dbReference type="Google" id="ProtNLM"/>
    </source>
</evidence>
<dbReference type="PANTHER" id="PTHR46009">
    <property type="entry name" value="VACUOLAR PROTEIN SORTING-ASSOCIATED PROTEIN VTA1 HOMOLOG"/>
    <property type="match status" value="1"/>
</dbReference>
<evidence type="ECO:0000256" key="4">
    <source>
        <dbReference type="ARBA" id="ARBA00022448"/>
    </source>
</evidence>
<dbReference type="Proteomes" id="UP001527925">
    <property type="component" value="Unassembled WGS sequence"/>
</dbReference>
<evidence type="ECO:0000313" key="13">
    <source>
        <dbReference type="Proteomes" id="UP001527925"/>
    </source>
</evidence>
<evidence type="ECO:0000256" key="2">
    <source>
        <dbReference type="ARBA" id="ARBA00004496"/>
    </source>
</evidence>
<evidence type="ECO:0000256" key="9">
    <source>
        <dbReference type="SAM" id="MobiDB-lite"/>
    </source>
</evidence>
<feature type="compositionally biased region" description="Low complexity" evidence="9">
    <location>
        <begin position="254"/>
        <end position="263"/>
    </location>
</feature>
<evidence type="ECO:0000259" key="11">
    <source>
        <dbReference type="Pfam" id="PF18097"/>
    </source>
</evidence>
<keyword evidence="8" id="KW-0472">Membrane</keyword>
<dbReference type="PANTHER" id="PTHR46009:SF1">
    <property type="entry name" value="VACUOLAR PROTEIN SORTING-ASSOCIATED PROTEIN VTA1 HOMOLOG"/>
    <property type="match status" value="1"/>
</dbReference>
<protein>
    <recommendedName>
        <fullName evidence="14">DUF605-domain-containing protein</fullName>
    </recommendedName>
</protein>
<dbReference type="InterPro" id="IPR044538">
    <property type="entry name" value="Vta1-like"/>
</dbReference>
<proteinExistence type="inferred from homology"/>
<reference evidence="12 13" key="1">
    <citation type="submission" date="2023-09" db="EMBL/GenBank/DDBJ databases">
        <title>Pangenome analysis of Batrachochytrium dendrobatidis and related Chytrids.</title>
        <authorList>
            <person name="Yacoub M.N."/>
            <person name="Stajich J.E."/>
            <person name="James T.Y."/>
        </authorList>
    </citation>
    <scope>NUCLEOTIDE SEQUENCE [LARGE SCALE GENOMIC DNA]</scope>
    <source>
        <strain evidence="12 13">JEL0888</strain>
    </source>
</reference>
<name>A0ABR4NCM8_9FUNG</name>
<dbReference type="Pfam" id="PF04652">
    <property type="entry name" value="Vta1"/>
    <property type="match status" value="1"/>
</dbReference>
<comment type="subcellular location">
    <subcellularLocation>
        <location evidence="2">Cytoplasm</location>
    </subcellularLocation>
    <subcellularLocation>
        <location evidence="1">Endosome membrane</location>
        <topology evidence="1">Peripheral membrane protein</topology>
    </subcellularLocation>
</comment>
<feature type="domain" description="Vta1 C-terminal" evidence="11">
    <location>
        <begin position="341"/>
        <end position="377"/>
    </location>
</feature>
<keyword evidence="4" id="KW-0813">Transport</keyword>
<evidence type="ECO:0000259" key="10">
    <source>
        <dbReference type="Pfam" id="PF04652"/>
    </source>
</evidence>
<keyword evidence="13" id="KW-1185">Reference proteome</keyword>
<keyword evidence="6" id="KW-0967">Endosome</keyword>
<dbReference type="InterPro" id="IPR023175">
    <property type="entry name" value="Vta1/CALS_N_sf"/>
</dbReference>
<feature type="compositionally biased region" description="Pro residues" evidence="9">
    <location>
        <begin position="304"/>
        <end position="316"/>
    </location>
</feature>
<dbReference type="Pfam" id="PF18097">
    <property type="entry name" value="Vta1_C"/>
    <property type="match status" value="1"/>
</dbReference>
<evidence type="ECO:0000256" key="8">
    <source>
        <dbReference type="ARBA" id="ARBA00023136"/>
    </source>
</evidence>
<evidence type="ECO:0000256" key="1">
    <source>
        <dbReference type="ARBA" id="ARBA00004481"/>
    </source>
</evidence>
<evidence type="ECO:0000256" key="3">
    <source>
        <dbReference type="ARBA" id="ARBA00007895"/>
    </source>
</evidence>
<dbReference type="Gene3D" id="1.25.40.270">
    <property type="entry name" value="Vacuolar protein sorting-associated protein vta1"/>
    <property type="match status" value="1"/>
</dbReference>
<feature type="compositionally biased region" description="Pro residues" evidence="9">
    <location>
        <begin position="216"/>
        <end position="227"/>
    </location>
</feature>
<organism evidence="12 13">
    <name type="scientific">Polyrhizophydium stewartii</name>
    <dbReference type="NCBI Taxonomy" id="2732419"/>
    <lineage>
        <taxon>Eukaryota</taxon>
        <taxon>Fungi</taxon>
        <taxon>Fungi incertae sedis</taxon>
        <taxon>Chytridiomycota</taxon>
        <taxon>Chytridiomycota incertae sedis</taxon>
        <taxon>Chytridiomycetes</taxon>
        <taxon>Rhizophydiales</taxon>
        <taxon>Rhizophydiales incertae sedis</taxon>
        <taxon>Polyrhizophydium</taxon>
    </lineage>
</organism>
<dbReference type="Gene3D" id="1.20.5.420">
    <property type="entry name" value="Immunoglobulin FC, subunit C"/>
    <property type="match status" value="1"/>
</dbReference>
<dbReference type="InterPro" id="IPR039431">
    <property type="entry name" value="Vta1/CALS_N"/>
</dbReference>
<evidence type="ECO:0000256" key="5">
    <source>
        <dbReference type="ARBA" id="ARBA00022490"/>
    </source>
</evidence>
<accession>A0ABR4NCM8</accession>
<dbReference type="InterPro" id="IPR041212">
    <property type="entry name" value="Vta1_C"/>
</dbReference>
<gene>
    <name evidence="12" type="ORF">HK105_203328</name>
</gene>
<evidence type="ECO:0000313" key="12">
    <source>
        <dbReference type="EMBL" id="KAL2917263.1"/>
    </source>
</evidence>
<keyword evidence="5" id="KW-0963">Cytoplasm</keyword>
<evidence type="ECO:0000256" key="6">
    <source>
        <dbReference type="ARBA" id="ARBA00022753"/>
    </source>
</evidence>
<sequence length="383" mass="41099">MSLPKPPAELEFIDTFLQRGRELREREPIVAYYCNYYAAKLAMERGFKSKESEAFLSSLVDLLQEDKKNLASSEAISNDVVAYAHIENFALKIFVNADNEDRAGKASKRTAKTFLAASIFLELLKQFGELDGEIKQKIKYAKFKAADIVKALKEGRIPTAGPPGGDPNDLEGLGGASDLPAGPGPSESFEAPSAFAGASGMPATTPTAGFNQFDQLPPPLPPPPKPFEYPSMDLGQGSFSTAHSPAQPQPPQVQQPHQYWQAPPTFSPVHPQVSGSFPSPPSSTPSGMQPPPVMHHQHAYAPSAPAPAPSPAPAPAHVPMASAADTQDDYGDLPFDEEAHRIMTQAQKHAKFAISALQYEDIKTAVDNLQKALAVLGPLAARK</sequence>
<dbReference type="EMBL" id="JADGIZ020000012">
    <property type="protein sequence ID" value="KAL2917263.1"/>
    <property type="molecule type" value="Genomic_DNA"/>
</dbReference>
<keyword evidence="7" id="KW-0653">Protein transport</keyword>
<feature type="compositionally biased region" description="Polar residues" evidence="9">
    <location>
        <begin position="202"/>
        <end position="214"/>
    </location>
</feature>
<comment type="similarity">
    <text evidence="3">Belongs to the VTA1 family.</text>
</comment>
<feature type="domain" description="Vta1/callose synthase N-terminal" evidence="10">
    <location>
        <begin position="13"/>
        <end position="154"/>
    </location>
</feature>
<feature type="compositionally biased region" description="Pro residues" evidence="9">
    <location>
        <begin position="278"/>
        <end position="293"/>
    </location>
</feature>
<comment type="caution">
    <text evidence="12">The sequence shown here is derived from an EMBL/GenBank/DDBJ whole genome shotgun (WGS) entry which is preliminary data.</text>
</comment>
<evidence type="ECO:0000256" key="7">
    <source>
        <dbReference type="ARBA" id="ARBA00022927"/>
    </source>
</evidence>